<name>A0A9J6EJT5_RHIMP</name>
<feature type="region of interest" description="Disordered" evidence="1">
    <location>
        <begin position="38"/>
        <end position="61"/>
    </location>
</feature>
<proteinExistence type="predicted"/>
<feature type="compositionally biased region" description="Basic residues" evidence="1">
    <location>
        <begin position="38"/>
        <end position="51"/>
    </location>
</feature>
<gene>
    <name evidence="2" type="ORF">HPB51_023503</name>
</gene>
<organism evidence="2 3">
    <name type="scientific">Rhipicephalus microplus</name>
    <name type="common">Cattle tick</name>
    <name type="synonym">Boophilus microplus</name>
    <dbReference type="NCBI Taxonomy" id="6941"/>
    <lineage>
        <taxon>Eukaryota</taxon>
        <taxon>Metazoa</taxon>
        <taxon>Ecdysozoa</taxon>
        <taxon>Arthropoda</taxon>
        <taxon>Chelicerata</taxon>
        <taxon>Arachnida</taxon>
        <taxon>Acari</taxon>
        <taxon>Parasitiformes</taxon>
        <taxon>Ixodida</taxon>
        <taxon>Ixodoidea</taxon>
        <taxon>Ixodidae</taxon>
        <taxon>Rhipicephalinae</taxon>
        <taxon>Rhipicephalus</taxon>
        <taxon>Boophilus</taxon>
    </lineage>
</organism>
<sequence length="201" mass="21190">MALGPPSRCAVTAFRAAGGRCGGSAVCAHEAVRPLRRVGRPKGPRVGRAGHSRATGAPTSDTRQALLRNVVLSAHSGYDATHVSPVRACEPPDTPCVQHGESADDDDDRAFWVRKEIIRVTGTSMLSPARHNAPRERNSDGGLWGISTLHFVRARPRVSLCIAEAPATLARFLAATTGCASELGGRRRHTQLACASGRASA</sequence>
<dbReference type="Proteomes" id="UP000821866">
    <property type="component" value="Chromosome 2"/>
</dbReference>
<evidence type="ECO:0000256" key="1">
    <source>
        <dbReference type="SAM" id="MobiDB-lite"/>
    </source>
</evidence>
<evidence type="ECO:0000313" key="3">
    <source>
        <dbReference type="Proteomes" id="UP000821866"/>
    </source>
</evidence>
<evidence type="ECO:0000313" key="2">
    <source>
        <dbReference type="EMBL" id="KAH8034373.1"/>
    </source>
</evidence>
<comment type="caution">
    <text evidence="2">The sequence shown here is derived from an EMBL/GenBank/DDBJ whole genome shotgun (WGS) entry which is preliminary data.</text>
</comment>
<reference evidence="2" key="2">
    <citation type="submission" date="2021-09" db="EMBL/GenBank/DDBJ databases">
        <authorList>
            <person name="Jia N."/>
            <person name="Wang J."/>
            <person name="Shi W."/>
            <person name="Du L."/>
            <person name="Sun Y."/>
            <person name="Zhan W."/>
            <person name="Jiang J."/>
            <person name="Wang Q."/>
            <person name="Zhang B."/>
            <person name="Ji P."/>
            <person name="Sakyi L.B."/>
            <person name="Cui X."/>
            <person name="Yuan T."/>
            <person name="Jiang B."/>
            <person name="Yang W."/>
            <person name="Lam T.T.-Y."/>
            <person name="Chang Q."/>
            <person name="Ding S."/>
            <person name="Wang X."/>
            <person name="Zhu J."/>
            <person name="Ruan X."/>
            <person name="Zhao L."/>
            <person name="Wei J."/>
            <person name="Que T."/>
            <person name="Du C."/>
            <person name="Cheng J."/>
            <person name="Dai P."/>
            <person name="Han X."/>
            <person name="Huang E."/>
            <person name="Gao Y."/>
            <person name="Liu J."/>
            <person name="Shao H."/>
            <person name="Ye R."/>
            <person name="Li L."/>
            <person name="Wei W."/>
            <person name="Wang X."/>
            <person name="Wang C."/>
            <person name="Huo Q."/>
            <person name="Li W."/>
            <person name="Guo W."/>
            <person name="Chen H."/>
            <person name="Chen S."/>
            <person name="Zhou L."/>
            <person name="Zhou L."/>
            <person name="Ni X."/>
            <person name="Tian J."/>
            <person name="Zhou Y."/>
            <person name="Sheng Y."/>
            <person name="Liu T."/>
            <person name="Pan Y."/>
            <person name="Xia L."/>
            <person name="Li J."/>
            <person name="Zhao F."/>
            <person name="Cao W."/>
        </authorList>
    </citation>
    <scope>NUCLEOTIDE SEQUENCE</scope>
    <source>
        <strain evidence="2">Rmic-2018</strain>
        <tissue evidence="2">Larvae</tissue>
    </source>
</reference>
<dbReference type="EMBL" id="JABSTU010000004">
    <property type="protein sequence ID" value="KAH8034373.1"/>
    <property type="molecule type" value="Genomic_DNA"/>
</dbReference>
<accession>A0A9J6EJT5</accession>
<keyword evidence="3" id="KW-1185">Reference proteome</keyword>
<protein>
    <submittedName>
        <fullName evidence="2">Uncharacterized protein</fullName>
    </submittedName>
</protein>
<dbReference type="AlphaFoldDB" id="A0A9J6EJT5"/>
<reference evidence="2" key="1">
    <citation type="journal article" date="2020" name="Cell">
        <title>Large-Scale Comparative Analyses of Tick Genomes Elucidate Their Genetic Diversity and Vector Capacities.</title>
        <authorList>
            <consortium name="Tick Genome and Microbiome Consortium (TIGMIC)"/>
            <person name="Jia N."/>
            <person name="Wang J."/>
            <person name="Shi W."/>
            <person name="Du L."/>
            <person name="Sun Y."/>
            <person name="Zhan W."/>
            <person name="Jiang J.F."/>
            <person name="Wang Q."/>
            <person name="Zhang B."/>
            <person name="Ji P."/>
            <person name="Bell-Sakyi L."/>
            <person name="Cui X.M."/>
            <person name="Yuan T.T."/>
            <person name="Jiang B.G."/>
            <person name="Yang W.F."/>
            <person name="Lam T.T."/>
            <person name="Chang Q.C."/>
            <person name="Ding S.J."/>
            <person name="Wang X.J."/>
            <person name="Zhu J.G."/>
            <person name="Ruan X.D."/>
            <person name="Zhao L."/>
            <person name="Wei J.T."/>
            <person name="Ye R.Z."/>
            <person name="Que T.C."/>
            <person name="Du C.H."/>
            <person name="Zhou Y.H."/>
            <person name="Cheng J.X."/>
            <person name="Dai P.F."/>
            <person name="Guo W.B."/>
            <person name="Han X.H."/>
            <person name="Huang E.J."/>
            <person name="Li L.F."/>
            <person name="Wei W."/>
            <person name="Gao Y.C."/>
            <person name="Liu J.Z."/>
            <person name="Shao H.Z."/>
            <person name="Wang X."/>
            <person name="Wang C.C."/>
            <person name="Yang T.C."/>
            <person name="Huo Q.B."/>
            <person name="Li W."/>
            <person name="Chen H.Y."/>
            <person name="Chen S.E."/>
            <person name="Zhou L.G."/>
            <person name="Ni X.B."/>
            <person name="Tian J.H."/>
            <person name="Sheng Y."/>
            <person name="Liu T."/>
            <person name="Pan Y.S."/>
            <person name="Xia L.Y."/>
            <person name="Li J."/>
            <person name="Zhao F."/>
            <person name="Cao W.C."/>
        </authorList>
    </citation>
    <scope>NUCLEOTIDE SEQUENCE</scope>
    <source>
        <strain evidence="2">Rmic-2018</strain>
    </source>
</reference>
<dbReference type="VEuPathDB" id="VectorBase:LOC119161405"/>